<comment type="caution">
    <text evidence="1">The sequence shown here is derived from an EMBL/GenBank/DDBJ whole genome shotgun (WGS) entry which is preliminary data.</text>
</comment>
<dbReference type="EMBL" id="VCNI01000001">
    <property type="protein sequence ID" value="TMU57447.1"/>
    <property type="molecule type" value="Genomic_DNA"/>
</dbReference>
<name>A0ABY2WS06_9FLAO</name>
<dbReference type="RefSeq" id="WP_138834947.1">
    <property type="nucleotide sequence ID" value="NZ_VCNI01000001.1"/>
</dbReference>
<evidence type="ECO:0000313" key="1">
    <source>
        <dbReference type="EMBL" id="TMU57447.1"/>
    </source>
</evidence>
<gene>
    <name evidence="1" type="ORF">FGG15_07860</name>
</gene>
<accession>A0ABY2WS06</accession>
<dbReference type="Proteomes" id="UP000751614">
    <property type="component" value="Unassembled WGS sequence"/>
</dbReference>
<protein>
    <recommendedName>
        <fullName evidence="3">DKNYY family protein</fullName>
    </recommendedName>
</protein>
<proteinExistence type="predicted"/>
<evidence type="ECO:0000313" key="2">
    <source>
        <dbReference type="Proteomes" id="UP000751614"/>
    </source>
</evidence>
<organism evidence="1 2">
    <name type="scientific">Flagellimonas algicola</name>
    <dbReference type="NCBI Taxonomy" id="2583815"/>
    <lineage>
        <taxon>Bacteria</taxon>
        <taxon>Pseudomonadati</taxon>
        <taxon>Bacteroidota</taxon>
        <taxon>Flavobacteriia</taxon>
        <taxon>Flavobacteriales</taxon>
        <taxon>Flavobacteriaceae</taxon>
        <taxon>Flagellimonas</taxon>
    </lineage>
</organism>
<sequence length="430" mass="50016">MQPLKISIKGDYYDCQIYRGRLYLWDFNGGLKVYDWTSIVKSLIKYETDKIALTFSFLDGNYLYKASLIELFKDKDFKRLLLKKFKRVESKTFQITQKKLAKFLLGEQETPTGILPTDTEIYSNQLYFIHEKGLFSSSAHRSKTEKYLVSSRPVKIWDCNLLSIKANKYPQLALSGGDEGLYELNTSIAQPENLKKVESKKPIYQVSKEHSSFSNYSYLNIYNTSLVKESFLATFKWDAKLELTGQLDVARNYDAKLTDKTLFKTKSKQHFVSWGIADKIYKAKNGGFEIIKFNNYADKEKGEEKFQKLTSFNLQAWKGKVTNGGTAYFGNIVECENALIVILSDNQIITIPGPITRWRAYPRSMNYENHLHVILDESIDIYSFNQDYFLEQENKTIGIQFRNEKSKRTPRGSYFEDTDESLYDDINFPF</sequence>
<keyword evidence="2" id="KW-1185">Reference proteome</keyword>
<evidence type="ECO:0008006" key="3">
    <source>
        <dbReference type="Google" id="ProtNLM"/>
    </source>
</evidence>
<reference evidence="1 2" key="1">
    <citation type="submission" date="2019-05" db="EMBL/GenBank/DDBJ databases">
        <title>Flagellimonas sp. AsT0115, sp. nov., isolated from a marine red algae, Asparagopsis taxiformis.</title>
        <authorList>
            <person name="Kim J."/>
            <person name="Jeong S.E."/>
            <person name="Jeon C.O."/>
        </authorList>
    </citation>
    <scope>NUCLEOTIDE SEQUENCE [LARGE SCALE GENOMIC DNA]</scope>
    <source>
        <strain evidence="1 2">AsT0115</strain>
    </source>
</reference>